<proteinExistence type="predicted"/>
<dbReference type="EMBL" id="VFIA01000132">
    <property type="protein sequence ID" value="MBC3795362.1"/>
    <property type="molecule type" value="Genomic_DNA"/>
</dbReference>
<organism evidence="1 2">
    <name type="scientific">Spirosoma utsteinense</name>
    <dbReference type="NCBI Taxonomy" id="2585773"/>
    <lineage>
        <taxon>Bacteria</taxon>
        <taxon>Pseudomonadati</taxon>
        <taxon>Bacteroidota</taxon>
        <taxon>Cytophagia</taxon>
        <taxon>Cytophagales</taxon>
        <taxon>Cytophagaceae</taxon>
        <taxon>Spirosoma</taxon>
    </lineage>
</organism>
<evidence type="ECO:0000313" key="2">
    <source>
        <dbReference type="Proteomes" id="UP000700732"/>
    </source>
</evidence>
<evidence type="ECO:0000313" key="1">
    <source>
        <dbReference type="EMBL" id="MBC3795362.1"/>
    </source>
</evidence>
<dbReference type="RefSeq" id="WP_186742662.1">
    <property type="nucleotide sequence ID" value="NZ_VFIA01000132.1"/>
</dbReference>
<reference evidence="1 2" key="1">
    <citation type="submission" date="2019-06" db="EMBL/GenBank/DDBJ databases">
        <title>Spirosoma utsteinense sp. nov. isolated from Antarctic ice-free soils.</title>
        <authorList>
            <person name="Tahon G."/>
        </authorList>
    </citation>
    <scope>NUCLEOTIDE SEQUENCE [LARGE SCALE GENOMIC DNA]</scope>
    <source>
        <strain evidence="1 2">LMG 31447</strain>
    </source>
</reference>
<dbReference type="InterPro" id="IPR021466">
    <property type="entry name" value="Put_rhamnosyl_transferase"/>
</dbReference>
<protein>
    <submittedName>
        <fullName evidence="1">Uncharacterized protein</fullName>
    </submittedName>
</protein>
<accession>A0ABR6WFP3</accession>
<dbReference type="Proteomes" id="UP000700732">
    <property type="component" value="Unassembled WGS sequence"/>
</dbReference>
<sequence length="169" mass="20145">MYKHFLITRFNVKNIDWTTDKNKTSVNDNVWLEDRFCLFDKFCFPSVHSNIIKSEFVWLVFFDLNTPLIFRHKIEEYQILFPQFRPLFIDDMSHLQVAIKQQIAADVDSETKYIITTRVDNDDSLHQDAMKSIHEYVEKNDIKSGLVDLTRGLCMQIEPHFQIILNQIQ</sequence>
<keyword evidence="2" id="KW-1185">Reference proteome</keyword>
<name>A0ABR6WFP3_9BACT</name>
<gene>
    <name evidence="1" type="ORF">FH603_5899</name>
</gene>
<dbReference type="Pfam" id="PF11316">
    <property type="entry name" value="Rhamno_transf"/>
    <property type="match status" value="1"/>
</dbReference>
<comment type="caution">
    <text evidence="1">The sequence shown here is derived from an EMBL/GenBank/DDBJ whole genome shotgun (WGS) entry which is preliminary data.</text>
</comment>